<accession>A0A3V7UE90</accession>
<evidence type="ECO:0000259" key="1">
    <source>
        <dbReference type="Pfam" id="PF15962"/>
    </source>
</evidence>
<accession>A0A3V9X354</accession>
<dbReference type="EMBL" id="DAARDN010000003">
    <property type="protein sequence ID" value="HAE1978217.1"/>
    <property type="molecule type" value="Genomic_DNA"/>
</dbReference>
<dbReference type="EMBL" id="AAMFPO010000012">
    <property type="protein sequence ID" value="EDG8729034.1"/>
    <property type="molecule type" value="Genomic_DNA"/>
</dbReference>
<reference evidence="3" key="3">
    <citation type="submission" date="2018-07" db="EMBL/GenBank/DDBJ databases">
        <authorList>
            <consortium name="NCBI Pathogen Detection Project"/>
        </authorList>
    </citation>
    <scope>NUCLEOTIDE SEQUENCE</scope>
    <source>
        <strain evidence="3">10-7672</strain>
    </source>
</reference>
<dbReference type="Pfam" id="PF15962">
    <property type="entry name" value="DUF4765"/>
    <property type="match status" value="1"/>
</dbReference>
<name>A0A3V7UE90_SALNE</name>
<gene>
    <name evidence="2" type="ORF">B9156_18265</name>
    <name evidence="3" type="ORF">G3V47_000819</name>
</gene>
<evidence type="ECO:0000313" key="2">
    <source>
        <dbReference type="EMBL" id="EDG8729034.1"/>
    </source>
</evidence>
<reference evidence="3" key="1">
    <citation type="journal article" date="2018" name="Genome Biol.">
        <title>SKESA: strategic k-mer extension for scrupulous assemblies.</title>
        <authorList>
            <person name="Souvorov A."/>
            <person name="Agarwala R."/>
            <person name="Lipman D.J."/>
        </authorList>
    </citation>
    <scope>NUCLEOTIDE SEQUENCE</scope>
    <source>
        <strain evidence="3">10-7672</strain>
    </source>
</reference>
<comment type="caution">
    <text evidence="2">The sequence shown here is derived from an EMBL/GenBank/DDBJ whole genome shotgun (WGS) entry which is preliminary data.</text>
</comment>
<protein>
    <submittedName>
        <fullName evidence="2">DUF4765 family protein</fullName>
    </submittedName>
</protein>
<proteinExistence type="predicted"/>
<reference evidence="2" key="2">
    <citation type="submission" date="2018-07" db="EMBL/GenBank/DDBJ databases">
        <authorList>
            <consortium name="PulseNet: The National Subtyping Network for Foodborne Disease Surveillance"/>
            <person name="Tarr C.L."/>
            <person name="Trees E."/>
            <person name="Katz L.S."/>
            <person name="Carleton-Romer H.A."/>
            <person name="Stroika S."/>
            <person name="Kucerova Z."/>
            <person name="Roache K.F."/>
            <person name="Sabol A.L."/>
            <person name="Besser J."/>
            <person name="Gerner-Smidt P."/>
        </authorList>
    </citation>
    <scope>NUCLEOTIDE SEQUENCE</scope>
    <source>
        <strain evidence="2">PNUSAS011113</strain>
    </source>
</reference>
<organism evidence="2">
    <name type="scientific">Salmonella newport</name>
    <dbReference type="NCBI Taxonomy" id="108619"/>
    <lineage>
        <taxon>Bacteria</taxon>
        <taxon>Pseudomonadati</taxon>
        <taxon>Pseudomonadota</taxon>
        <taxon>Gammaproteobacteria</taxon>
        <taxon>Enterobacterales</taxon>
        <taxon>Enterobacteriaceae</taxon>
        <taxon>Salmonella</taxon>
    </lineage>
</organism>
<dbReference type="InterPro" id="IPR031886">
    <property type="entry name" value="DUF4765"/>
</dbReference>
<feature type="domain" description="DUF4765" evidence="1">
    <location>
        <begin position="14"/>
        <end position="1120"/>
    </location>
</feature>
<dbReference type="RefSeq" id="WP_080077563.1">
    <property type="nucleotide sequence ID" value="NZ_QDMZ01000043.1"/>
</dbReference>
<sequence length="1121" mass="127343">MPITLEHIAAKPLQENSKAKGVRTWDTIQYLSALDKACQDTVFHEQVSNLPKEYTRLDEMARDEKEYSLNIFDFFFEPTADIICDDIKSTLDFYYSNSPTFRRLVNYKVNHSINNDIDTSKCEVKVSPNYSYENTEGSGVYLSLPFDKKGFLVDPEFHDCETRITSEKILLDLFLKHILYDDLKVNHDATNIYSNVICKEIDSTAMAHASLCFSQAGVSDEHVLFNIDSVTALPKSTEQIIFEGEVIQKQIFSSFHSSNNFQPVATVKIERNIKSITVAGLLLSSKVTAMPYSAEVKDKYEKPEGNLPLYKEQQRYPRALPEEHPAQQPNRDYIGEIIEKNAGLMGKLFSVLNDLQKNEYIKGADELIVFSQTGKWPENGRNLASEYMLKKIGDYIQKGAIIILHDESRVTFYQFIIDRLERQYEMFEMLARDMVVHPERKESGHYLHHLKMKFINPHTPSFEKLYGRDVISRVLEDINLHKKNTSKPKPFNVRQLQTLFKMAQLVIHHLSRNEGYRILLEHNIRKQSYLIVLTILQECMKLKVSGQIREGDINRISRKIIVNNKLSRHFENVIKNNRSGIQNRLMKLAIHKQLDWAEKFYKSEEHIKKHMEECNILDAFDMSKMIQSAVTGFIHEAQDISASIWLTTEQKHEKQVQALERFKSKVSSMNDGQQFVYGFNKVIQEGLGGLIELSFDIDDSRHHRTESSLSPASREGLHLLGTIWNSIMSFVPGFNALAGTSSILNRAVVEKSADVCGYVQDIIRVGMEAIPVAEAKFTERASNAKYTGLQFVEKKIERGVIRSPIQKGNNYKVIESIEGTDFIYQKSNQKILELNPEENDGLYRATGFDKEIHGYYKQSGEGFYRKQKSFSPFSTEAPNTIKYGDREVVLTKEPGSETYQGTFSDTGKNAGMTFYRTSDGKFYKASGLKGGGLIRHIDKPYSELREGDFGYDVELLDIEDDSPLLEDMIPSLSEDLYPTAEENVQSIYKKHQGGDAAAGETEVVLCRGTIGPQSENIIKFKTAGGVEGADSSVLPVSEETARQQVRSGRIAPEYTTELSVADRFSRGHHLIIVKVKAKYLTRGSISESGWVIPHTAPVEPVGVIDRTYGHAENTAQVNASK</sequence>
<dbReference type="AlphaFoldDB" id="A0A3V7UE90"/>
<evidence type="ECO:0000313" key="3">
    <source>
        <dbReference type="EMBL" id="HAE1978217.1"/>
    </source>
</evidence>